<reference evidence="1 2" key="1">
    <citation type="submission" date="2021-06" db="EMBL/GenBank/DDBJ databases">
        <authorList>
            <person name="Kallberg Y."/>
            <person name="Tangrot J."/>
            <person name="Rosling A."/>
        </authorList>
    </citation>
    <scope>NUCLEOTIDE SEQUENCE [LARGE SCALE GENOMIC DNA]</scope>
    <source>
        <strain evidence="1 2">120-4 pot B 10/14</strain>
    </source>
</reference>
<dbReference type="EMBL" id="CAJVQB010026045">
    <property type="protein sequence ID" value="CAG8807756.1"/>
    <property type="molecule type" value="Genomic_DNA"/>
</dbReference>
<gene>
    <name evidence="1" type="ORF">GMARGA_LOCUS24566</name>
</gene>
<dbReference type="Proteomes" id="UP000789901">
    <property type="component" value="Unassembled WGS sequence"/>
</dbReference>
<feature type="non-terminal residue" evidence="1">
    <location>
        <position position="1"/>
    </location>
</feature>
<comment type="caution">
    <text evidence="1">The sequence shown here is derived from an EMBL/GenBank/DDBJ whole genome shotgun (WGS) entry which is preliminary data.</text>
</comment>
<accession>A0ABN7VZI5</accession>
<keyword evidence="2" id="KW-1185">Reference proteome</keyword>
<evidence type="ECO:0000313" key="1">
    <source>
        <dbReference type="EMBL" id="CAG8807756.1"/>
    </source>
</evidence>
<evidence type="ECO:0000313" key="2">
    <source>
        <dbReference type="Proteomes" id="UP000789901"/>
    </source>
</evidence>
<name>A0ABN7VZI5_GIGMA</name>
<sequence>NKIFQTGQSYVALSHCTKWEHVKIHKLNHAVFMTDLSMVNEYEQLEDIARNPLPLNRT</sequence>
<proteinExistence type="predicted"/>
<protein>
    <submittedName>
        <fullName evidence="1">42058_t:CDS:1</fullName>
    </submittedName>
</protein>
<organism evidence="1 2">
    <name type="scientific">Gigaspora margarita</name>
    <dbReference type="NCBI Taxonomy" id="4874"/>
    <lineage>
        <taxon>Eukaryota</taxon>
        <taxon>Fungi</taxon>
        <taxon>Fungi incertae sedis</taxon>
        <taxon>Mucoromycota</taxon>
        <taxon>Glomeromycotina</taxon>
        <taxon>Glomeromycetes</taxon>
        <taxon>Diversisporales</taxon>
        <taxon>Gigasporaceae</taxon>
        <taxon>Gigaspora</taxon>
    </lineage>
</organism>